<evidence type="ECO:0008006" key="4">
    <source>
        <dbReference type="Google" id="ProtNLM"/>
    </source>
</evidence>
<evidence type="ECO:0000313" key="3">
    <source>
        <dbReference type="Proteomes" id="UP001059380"/>
    </source>
</evidence>
<feature type="signal peptide" evidence="1">
    <location>
        <begin position="1"/>
        <end position="19"/>
    </location>
</feature>
<dbReference type="EMBL" id="CP093313">
    <property type="protein sequence ID" value="UWZ82947.1"/>
    <property type="molecule type" value="Genomic_DNA"/>
</dbReference>
<evidence type="ECO:0000256" key="1">
    <source>
        <dbReference type="SAM" id="SignalP"/>
    </source>
</evidence>
<dbReference type="KEGG" id="orp:MOP44_20540"/>
<dbReference type="SUPFAM" id="SSF159501">
    <property type="entry name" value="EreA/ChaN-like"/>
    <property type="match status" value="1"/>
</dbReference>
<keyword evidence="1" id="KW-0732">Signal</keyword>
<accession>A0A9J7BK57</accession>
<dbReference type="RefSeq" id="WP_260792280.1">
    <property type="nucleotide sequence ID" value="NZ_CP093313.1"/>
</dbReference>
<feature type="chain" id="PRO_5039896189" description="Haem-binding uptake Tiki superfamily ChaN domain-containing protein" evidence="1">
    <location>
        <begin position="20"/>
        <end position="367"/>
    </location>
</feature>
<proteinExistence type="predicted"/>
<protein>
    <recommendedName>
        <fullName evidence="4">Haem-binding uptake Tiki superfamily ChaN domain-containing protein</fullName>
    </recommendedName>
</protein>
<name>A0A9J7BK57_9BACT</name>
<organism evidence="2 3">
    <name type="scientific">Occallatibacter riparius</name>
    <dbReference type="NCBI Taxonomy" id="1002689"/>
    <lineage>
        <taxon>Bacteria</taxon>
        <taxon>Pseudomonadati</taxon>
        <taxon>Acidobacteriota</taxon>
        <taxon>Terriglobia</taxon>
        <taxon>Terriglobales</taxon>
        <taxon>Acidobacteriaceae</taxon>
        <taxon>Occallatibacter</taxon>
    </lineage>
</organism>
<dbReference type="Proteomes" id="UP001059380">
    <property type="component" value="Chromosome"/>
</dbReference>
<reference evidence="2" key="1">
    <citation type="submission" date="2021-04" db="EMBL/GenBank/DDBJ databases">
        <title>Phylogenetic analysis of Acidobacteriaceae.</title>
        <authorList>
            <person name="Qiu L."/>
            <person name="Zhang Q."/>
        </authorList>
    </citation>
    <scope>NUCLEOTIDE SEQUENCE</scope>
    <source>
        <strain evidence="2">DSM 25168</strain>
    </source>
</reference>
<gene>
    <name evidence="2" type="ORF">MOP44_20540</name>
</gene>
<evidence type="ECO:0000313" key="2">
    <source>
        <dbReference type="EMBL" id="UWZ82947.1"/>
    </source>
</evidence>
<keyword evidence="3" id="KW-1185">Reference proteome</keyword>
<sequence length="367" mass="41148">MRAALPALLLLLTPLNARPQNHAPTPAEIALDSHTYDLQTNGRIFLLSEAKKNNYFLLGELHGDNEIPALLHTLWPDLWHNGYRYVAAEVSPWTADQLESANPSEHIEGLWTRRQADDLHAIAGPRSHILWGCDMEEIHPEYLIRELARLNPAYPSLQQMDALTKSGYQRSMTAQLLQLAAAPPQHDKTINDISLYKSLLATLQIDSFRSVPTTKMAAQQDREQLMKTQFLAHLRAHAPARVLLRFGRNHLHRGYDARGISTLGNFIAEFALSRGETTFNVGAFGAGGKATLMGETFSMDETADEPTFALLASRAKYAATVFDLRPLRPFLHAIPQEKRTPLESTLIYWSDAYDAIICYKNVTPLSE</sequence>
<dbReference type="AlphaFoldDB" id="A0A9J7BK57"/>